<proteinExistence type="predicted"/>
<dbReference type="AlphaFoldDB" id="A0A0C3AJC5"/>
<dbReference type="STRING" id="765440.A0A0C3AJC5"/>
<dbReference type="InParanoid" id="A0A0C3AJC5"/>
<dbReference type="EMBL" id="KN833069">
    <property type="protein sequence ID" value="KIM73958.1"/>
    <property type="molecule type" value="Genomic_DNA"/>
</dbReference>
<reference evidence="3" key="2">
    <citation type="submission" date="2015-01" db="EMBL/GenBank/DDBJ databases">
        <title>Evolutionary Origins and Diversification of the Mycorrhizal Mutualists.</title>
        <authorList>
            <consortium name="DOE Joint Genome Institute"/>
            <consortium name="Mycorrhizal Genomics Consortium"/>
            <person name="Kohler A."/>
            <person name="Kuo A."/>
            <person name="Nagy L.G."/>
            <person name="Floudas D."/>
            <person name="Copeland A."/>
            <person name="Barry K.W."/>
            <person name="Cichocki N."/>
            <person name="Veneault-Fourrey C."/>
            <person name="LaButti K."/>
            <person name="Lindquist E.A."/>
            <person name="Lipzen A."/>
            <person name="Lundell T."/>
            <person name="Morin E."/>
            <person name="Murat C."/>
            <person name="Riley R."/>
            <person name="Ohm R."/>
            <person name="Sun H."/>
            <person name="Tunlid A."/>
            <person name="Henrissat B."/>
            <person name="Grigoriev I.V."/>
            <person name="Hibbett D.S."/>
            <person name="Martin F."/>
        </authorList>
    </citation>
    <scope>NUCLEOTIDE SEQUENCE [LARGE SCALE GENOMIC DNA]</scope>
    <source>
        <strain evidence="3">F 1598</strain>
    </source>
</reference>
<organism evidence="2 3">
    <name type="scientific">Piloderma croceum (strain F 1598)</name>
    <dbReference type="NCBI Taxonomy" id="765440"/>
    <lineage>
        <taxon>Eukaryota</taxon>
        <taxon>Fungi</taxon>
        <taxon>Dikarya</taxon>
        <taxon>Basidiomycota</taxon>
        <taxon>Agaricomycotina</taxon>
        <taxon>Agaricomycetes</taxon>
        <taxon>Agaricomycetidae</taxon>
        <taxon>Atheliales</taxon>
        <taxon>Atheliaceae</taxon>
        <taxon>Piloderma</taxon>
    </lineage>
</organism>
<gene>
    <name evidence="2" type="ORF">PILCRDRAFT_92798</name>
</gene>
<dbReference type="HOGENOM" id="CLU_1012354_0_0_1"/>
<dbReference type="Pfam" id="PF24764">
    <property type="entry name" value="rva_4"/>
    <property type="match status" value="1"/>
</dbReference>
<dbReference type="OrthoDB" id="2686689at2759"/>
<evidence type="ECO:0000259" key="1">
    <source>
        <dbReference type="Pfam" id="PF24764"/>
    </source>
</evidence>
<dbReference type="Proteomes" id="UP000054166">
    <property type="component" value="Unassembled WGS sequence"/>
</dbReference>
<sequence length="275" mass="31454">MSMHWECLSDGVMSSNNVYIMFEAQMLYGIWMAMKNYALGAFINKKSNTLEVLFMAGVEKYGWPSQGRGDYGRENNRAEWRMIIHWGVAHRPCLHGRSLQNIRIEWLWRDVCKDTLEMFRQIFFHLEEPRIQKSLDETVASWNFHKVRTAGNRTPTAMYKLNCQHAINRGYWSGDPGDDMATATDPSYGHDPTVPMPPVDELSADPTAPVVDKYIDLAAEKEAGVFVTGDDEIEAARRILRDWDLAADDGNWRIDMYCQAVIRLSSYLASAPDGM</sequence>
<reference evidence="2 3" key="1">
    <citation type="submission" date="2014-04" db="EMBL/GenBank/DDBJ databases">
        <authorList>
            <consortium name="DOE Joint Genome Institute"/>
            <person name="Kuo A."/>
            <person name="Tarkka M."/>
            <person name="Buscot F."/>
            <person name="Kohler A."/>
            <person name="Nagy L.G."/>
            <person name="Floudas D."/>
            <person name="Copeland A."/>
            <person name="Barry K.W."/>
            <person name="Cichocki N."/>
            <person name="Veneault-Fourrey C."/>
            <person name="LaButti K."/>
            <person name="Lindquist E.A."/>
            <person name="Lipzen A."/>
            <person name="Lundell T."/>
            <person name="Morin E."/>
            <person name="Murat C."/>
            <person name="Sun H."/>
            <person name="Tunlid A."/>
            <person name="Henrissat B."/>
            <person name="Grigoriev I.V."/>
            <person name="Hibbett D.S."/>
            <person name="Martin F."/>
            <person name="Nordberg H.P."/>
            <person name="Cantor M.N."/>
            <person name="Hua S.X."/>
        </authorList>
    </citation>
    <scope>NUCLEOTIDE SEQUENCE [LARGE SCALE GENOMIC DNA]</scope>
    <source>
        <strain evidence="2 3">F 1598</strain>
    </source>
</reference>
<dbReference type="InterPro" id="IPR058913">
    <property type="entry name" value="Integrase_dom_put"/>
</dbReference>
<protein>
    <recommendedName>
        <fullName evidence="1">Integrase core domain-containing protein</fullName>
    </recommendedName>
</protein>
<feature type="domain" description="Integrase core" evidence="1">
    <location>
        <begin position="41"/>
        <end position="128"/>
    </location>
</feature>
<evidence type="ECO:0000313" key="2">
    <source>
        <dbReference type="EMBL" id="KIM73958.1"/>
    </source>
</evidence>
<accession>A0A0C3AJC5</accession>
<keyword evidence="3" id="KW-1185">Reference proteome</keyword>
<evidence type="ECO:0000313" key="3">
    <source>
        <dbReference type="Proteomes" id="UP000054166"/>
    </source>
</evidence>
<name>A0A0C3AJC5_PILCF</name>